<sequence>MIIMKDTNERINGDYYYCLMPEKENGSPLNKPCTTTCCLRTADRKSTSRQISKASGPVPLYLIPQALSKEIRELKDAIVEIQINRTSGHNYLINLISTAKEAATCES</sequence>
<dbReference type="eggNOG" id="arCOG09583">
    <property type="taxonomic scope" value="Archaea"/>
</dbReference>
<reference evidence="1 2" key="1">
    <citation type="journal article" date="2010" name="Stand. Genomic Sci.">
        <title>Complete genome sequence of Methanoplanus petrolearius type strain (SEBR 4847).</title>
        <authorList>
            <person name="Brambilla E."/>
            <person name="Djao O.D."/>
            <person name="Daligault H."/>
            <person name="Lapidus A."/>
            <person name="Lucas S."/>
            <person name="Hammon N."/>
            <person name="Nolan M."/>
            <person name="Tice H."/>
            <person name="Cheng J.F."/>
            <person name="Han C."/>
            <person name="Tapia R."/>
            <person name="Goodwin L."/>
            <person name="Pitluck S."/>
            <person name="Liolios K."/>
            <person name="Ivanova N."/>
            <person name="Mavromatis K."/>
            <person name="Mikhailova N."/>
            <person name="Pati A."/>
            <person name="Chen A."/>
            <person name="Palaniappan K."/>
            <person name="Land M."/>
            <person name="Hauser L."/>
            <person name="Chang Y.J."/>
            <person name="Jeffries C.D."/>
            <person name="Rohde M."/>
            <person name="Spring S."/>
            <person name="Sikorski J."/>
            <person name="Goker M."/>
            <person name="Woyke T."/>
            <person name="Bristow J."/>
            <person name="Eisen J.A."/>
            <person name="Markowitz V."/>
            <person name="Hugenholtz P."/>
            <person name="Kyrpides N.C."/>
            <person name="Klenk H.P."/>
        </authorList>
    </citation>
    <scope>NUCLEOTIDE SEQUENCE [LARGE SCALE GENOMIC DNA]</scope>
    <source>
        <strain evidence="2">DSM 11571 / OCM 486 / SEBR 4847</strain>
    </source>
</reference>
<dbReference type="AlphaFoldDB" id="E1RHD4"/>
<dbReference type="KEGG" id="mpi:Mpet_1685"/>
<accession>E1RHD4</accession>
<dbReference type="EMBL" id="CP002117">
    <property type="protein sequence ID" value="ADN36438.1"/>
    <property type="molecule type" value="Genomic_DNA"/>
</dbReference>
<keyword evidence="2" id="KW-1185">Reference proteome</keyword>
<gene>
    <name evidence="1" type="ordered locus">Mpet_1685</name>
</gene>
<proteinExistence type="predicted"/>
<dbReference type="Proteomes" id="UP000006565">
    <property type="component" value="Chromosome"/>
</dbReference>
<name>E1RHD4_METP4</name>
<organism evidence="1 2">
    <name type="scientific">Methanolacinia petrolearia (strain DSM 11571 / OCM 486 / SEBR 4847)</name>
    <name type="common">Methanoplanus petrolearius</name>
    <dbReference type="NCBI Taxonomy" id="679926"/>
    <lineage>
        <taxon>Archaea</taxon>
        <taxon>Methanobacteriati</taxon>
        <taxon>Methanobacteriota</taxon>
        <taxon>Stenosarchaea group</taxon>
        <taxon>Methanomicrobia</taxon>
        <taxon>Methanomicrobiales</taxon>
        <taxon>Methanomicrobiaceae</taxon>
        <taxon>Methanolacinia</taxon>
    </lineage>
</organism>
<dbReference type="STRING" id="679926.Mpet_1685"/>
<evidence type="ECO:0000313" key="1">
    <source>
        <dbReference type="EMBL" id="ADN36438.1"/>
    </source>
</evidence>
<protein>
    <submittedName>
        <fullName evidence="1">Uncharacterized protein</fullName>
    </submittedName>
</protein>
<evidence type="ECO:0000313" key="2">
    <source>
        <dbReference type="Proteomes" id="UP000006565"/>
    </source>
</evidence>
<dbReference type="HOGENOM" id="CLU_2204149_0_0_2"/>